<dbReference type="InterPro" id="IPR002104">
    <property type="entry name" value="Integrase_catalytic"/>
</dbReference>
<dbReference type="EMBL" id="BAABIM010000002">
    <property type="protein sequence ID" value="GAA4680079.1"/>
    <property type="molecule type" value="Genomic_DNA"/>
</dbReference>
<sequence length="385" mass="41580">MVTPAGRGYRARTRFRDLDGVTREVERSGATKGAARNALTGYLTERTTPAADAITAESLVRDVAAVWFAERCEGKRAIAENTRRRYREVIKDHVGPAVGSLRVREANVTRLDRFIKTVAADVGAPTAKLCATILRGVMGLAVRHGAAASNPMREVATVHVDHKEPRAMTFEEVTRAREAAARYSAGLPVVEGRKVHRGGSRATDLLEIVDVMLATGARIGEVLAIRWADVDLESGVLTVAGTVVASDTPAATPIRQPVTKGRKTLAYLLPAFGIEAIMRQRVAMTAANAEDLVFPSLAGTVRDPGNVRKTLHRVLGQVGLEWVTPHTFRKTVATVIEREADLPTATAQMGHSSEDVTRRHYVERAALGPDTRAITSKFVPASSND</sequence>
<dbReference type="Pfam" id="PF22022">
    <property type="entry name" value="Phage_int_M"/>
    <property type="match status" value="1"/>
</dbReference>
<comment type="caution">
    <text evidence="4">The sequence shown here is derived from an EMBL/GenBank/DDBJ whole genome shotgun (WGS) entry which is preliminary data.</text>
</comment>
<keyword evidence="2" id="KW-0233">DNA recombination</keyword>
<dbReference type="Proteomes" id="UP001500621">
    <property type="component" value="Unassembled WGS sequence"/>
</dbReference>
<evidence type="ECO:0000313" key="4">
    <source>
        <dbReference type="EMBL" id="GAA4680079.1"/>
    </source>
</evidence>
<organism evidence="4 5">
    <name type="scientific">Nocardioides nanhaiensis</name>
    <dbReference type="NCBI Taxonomy" id="1476871"/>
    <lineage>
        <taxon>Bacteria</taxon>
        <taxon>Bacillati</taxon>
        <taxon>Actinomycetota</taxon>
        <taxon>Actinomycetes</taxon>
        <taxon>Propionibacteriales</taxon>
        <taxon>Nocardioidaceae</taxon>
        <taxon>Nocardioides</taxon>
    </lineage>
</organism>
<evidence type="ECO:0000259" key="3">
    <source>
        <dbReference type="PROSITE" id="PS51898"/>
    </source>
</evidence>
<dbReference type="PROSITE" id="PS51898">
    <property type="entry name" value="TYR_RECOMBINASE"/>
    <property type="match status" value="1"/>
</dbReference>
<dbReference type="PANTHER" id="PTHR30349">
    <property type="entry name" value="PHAGE INTEGRASE-RELATED"/>
    <property type="match status" value="1"/>
</dbReference>
<dbReference type="InterPro" id="IPR010998">
    <property type="entry name" value="Integrase_recombinase_N"/>
</dbReference>
<keyword evidence="1" id="KW-0238">DNA-binding</keyword>
<evidence type="ECO:0000256" key="2">
    <source>
        <dbReference type="ARBA" id="ARBA00023172"/>
    </source>
</evidence>
<dbReference type="Gene3D" id="1.10.150.130">
    <property type="match status" value="1"/>
</dbReference>
<dbReference type="Pfam" id="PF00589">
    <property type="entry name" value="Phage_integrase"/>
    <property type="match status" value="1"/>
</dbReference>
<proteinExistence type="predicted"/>
<dbReference type="SUPFAM" id="SSF56349">
    <property type="entry name" value="DNA breaking-rejoining enzymes"/>
    <property type="match status" value="1"/>
</dbReference>
<dbReference type="InterPro" id="IPR053876">
    <property type="entry name" value="Phage_int_M"/>
</dbReference>
<dbReference type="RefSeq" id="WP_345264638.1">
    <property type="nucleotide sequence ID" value="NZ_BAABIM010000002.1"/>
</dbReference>
<name>A0ABP8W4A7_9ACTN</name>
<accession>A0ABP8W4A7</accession>
<dbReference type="InterPro" id="IPR013762">
    <property type="entry name" value="Integrase-like_cat_sf"/>
</dbReference>
<protein>
    <submittedName>
        <fullName evidence="4">Tyrosine-type recombinase/integrase</fullName>
    </submittedName>
</protein>
<evidence type="ECO:0000313" key="5">
    <source>
        <dbReference type="Proteomes" id="UP001500621"/>
    </source>
</evidence>
<evidence type="ECO:0000256" key="1">
    <source>
        <dbReference type="ARBA" id="ARBA00023125"/>
    </source>
</evidence>
<gene>
    <name evidence="4" type="ORF">GCM10023226_16590</name>
</gene>
<keyword evidence="5" id="KW-1185">Reference proteome</keyword>
<dbReference type="InterPro" id="IPR011010">
    <property type="entry name" value="DNA_brk_join_enz"/>
</dbReference>
<dbReference type="InterPro" id="IPR050090">
    <property type="entry name" value="Tyrosine_recombinase_XerCD"/>
</dbReference>
<dbReference type="Gene3D" id="1.10.443.10">
    <property type="entry name" value="Intergrase catalytic core"/>
    <property type="match status" value="1"/>
</dbReference>
<feature type="domain" description="Tyr recombinase" evidence="3">
    <location>
        <begin position="163"/>
        <end position="376"/>
    </location>
</feature>
<reference evidence="5" key="1">
    <citation type="journal article" date="2019" name="Int. J. Syst. Evol. Microbiol.">
        <title>The Global Catalogue of Microorganisms (GCM) 10K type strain sequencing project: providing services to taxonomists for standard genome sequencing and annotation.</title>
        <authorList>
            <consortium name="The Broad Institute Genomics Platform"/>
            <consortium name="The Broad Institute Genome Sequencing Center for Infectious Disease"/>
            <person name="Wu L."/>
            <person name="Ma J."/>
        </authorList>
    </citation>
    <scope>NUCLEOTIDE SEQUENCE [LARGE SCALE GENOMIC DNA]</scope>
    <source>
        <strain evidence="5">JCM 18127</strain>
    </source>
</reference>